<protein>
    <submittedName>
        <fullName evidence="2">Glycosyltransferase</fullName>
    </submittedName>
</protein>
<reference evidence="2 3" key="1">
    <citation type="submission" date="2019-11" db="EMBL/GenBank/DDBJ databases">
        <title>Acidiferrimicrobium australis gen. nov., sp. nov., an acidophilic and obligately heterotrophic, member of the Actinobacteria that catalyses dissimilatory oxido- reduction of iron isolated from metal-rich acidic water in Chile.</title>
        <authorList>
            <person name="Gonzalez D."/>
            <person name="Huber K."/>
            <person name="Hedrich S."/>
            <person name="Rojas-Villalobos C."/>
            <person name="Quatrini R."/>
            <person name="Dinamarca M.A."/>
            <person name="Schwarz A."/>
            <person name="Canales C."/>
            <person name="Nancucheo I."/>
        </authorList>
    </citation>
    <scope>NUCLEOTIDE SEQUENCE [LARGE SCALE GENOMIC DNA]</scope>
    <source>
        <strain evidence="2 3">USS-CCA1</strain>
    </source>
</reference>
<organism evidence="2 3">
    <name type="scientific">Acidiferrimicrobium australe</name>
    <dbReference type="NCBI Taxonomy" id="2664430"/>
    <lineage>
        <taxon>Bacteria</taxon>
        <taxon>Bacillati</taxon>
        <taxon>Actinomycetota</taxon>
        <taxon>Acidimicrobiia</taxon>
        <taxon>Acidimicrobiales</taxon>
        <taxon>Acidimicrobiaceae</taxon>
        <taxon>Acidiferrimicrobium</taxon>
    </lineage>
</organism>
<evidence type="ECO:0000259" key="1">
    <source>
        <dbReference type="Pfam" id="PF00535"/>
    </source>
</evidence>
<keyword evidence="3" id="KW-1185">Reference proteome</keyword>
<dbReference type="Gene3D" id="3.90.550.10">
    <property type="entry name" value="Spore Coat Polysaccharide Biosynthesis Protein SpsA, Chain A"/>
    <property type="match status" value="1"/>
</dbReference>
<sequence>MTQRLETMSGALAPVASVVVAVYNGGEQLGAQVAALLGQSLSNLEVILADNGSSDGCVEPFVGIGKIRVVDASGKRGQGFARNVGAAVARSDYLLFCDQDDVAEPGWAEALVEALLRYDLVGGSFDVGSLNSGVEFWRTPPVRADVGSPLPFASGSNFGIRREVLNAVGGWPERYLGGGEDTALCWRAQLAGYTLGYAPRAVMQYRYRRGFGAHVKQQFHYGRQAAVVSRDFAELDDMPVAPIMRTLGWLAVNVGLLAKPESRGGWMGVAARRAGYEVGRRSARSIVGLATQRSRRREPR</sequence>
<evidence type="ECO:0000313" key="2">
    <source>
        <dbReference type="EMBL" id="MST33678.1"/>
    </source>
</evidence>
<dbReference type="InterPro" id="IPR050834">
    <property type="entry name" value="Glycosyltransf_2"/>
</dbReference>
<proteinExistence type="predicted"/>
<name>A0ABW9QVH1_9ACTN</name>
<dbReference type="Proteomes" id="UP000437736">
    <property type="component" value="Unassembled WGS sequence"/>
</dbReference>
<feature type="domain" description="Glycosyltransferase 2-like" evidence="1">
    <location>
        <begin position="17"/>
        <end position="167"/>
    </location>
</feature>
<dbReference type="InterPro" id="IPR001173">
    <property type="entry name" value="Glyco_trans_2-like"/>
</dbReference>
<dbReference type="PANTHER" id="PTHR43685:SF2">
    <property type="entry name" value="GLYCOSYLTRANSFERASE 2-LIKE DOMAIN-CONTAINING PROTEIN"/>
    <property type="match status" value="1"/>
</dbReference>
<dbReference type="SUPFAM" id="SSF53448">
    <property type="entry name" value="Nucleotide-diphospho-sugar transferases"/>
    <property type="match status" value="1"/>
</dbReference>
<dbReference type="EMBL" id="WJHE01000687">
    <property type="protein sequence ID" value="MST33678.1"/>
    <property type="molecule type" value="Genomic_DNA"/>
</dbReference>
<comment type="caution">
    <text evidence="2">The sequence shown here is derived from an EMBL/GenBank/DDBJ whole genome shotgun (WGS) entry which is preliminary data.</text>
</comment>
<dbReference type="Pfam" id="PF00535">
    <property type="entry name" value="Glycos_transf_2"/>
    <property type="match status" value="1"/>
</dbReference>
<gene>
    <name evidence="2" type="ORF">GHK86_13240</name>
</gene>
<accession>A0ABW9QVH1</accession>
<dbReference type="InterPro" id="IPR029044">
    <property type="entry name" value="Nucleotide-diphossugar_trans"/>
</dbReference>
<evidence type="ECO:0000313" key="3">
    <source>
        <dbReference type="Proteomes" id="UP000437736"/>
    </source>
</evidence>
<dbReference type="PANTHER" id="PTHR43685">
    <property type="entry name" value="GLYCOSYLTRANSFERASE"/>
    <property type="match status" value="1"/>
</dbReference>